<dbReference type="EMBL" id="LGUE01000004">
    <property type="protein sequence ID" value="KON84590.1"/>
    <property type="molecule type" value="Genomic_DNA"/>
</dbReference>
<dbReference type="PATRIC" id="fig|189381.12.peg.2239"/>
<reference evidence="3" key="1">
    <citation type="submission" date="2015-07" db="EMBL/GenBank/DDBJ databases">
        <title>Fjat-14235 jcm11544.</title>
        <authorList>
            <person name="Liu B."/>
            <person name="Wang J."/>
            <person name="Zhu Y."/>
            <person name="Liu G."/>
            <person name="Chen Q."/>
            <person name="Chen Z."/>
            <person name="Lan J."/>
            <person name="Che J."/>
            <person name="Ge C."/>
            <person name="Shi H."/>
            <person name="Pan Z."/>
            <person name="Liu X."/>
        </authorList>
    </citation>
    <scope>NUCLEOTIDE SEQUENCE [LARGE SCALE GENOMIC DNA]</scope>
    <source>
        <strain evidence="3">JCM 11544</strain>
    </source>
</reference>
<dbReference type="CDD" id="cd06587">
    <property type="entry name" value="VOC"/>
    <property type="match status" value="1"/>
</dbReference>
<dbReference type="STRING" id="189381.GCA_900166615_01664"/>
<dbReference type="PROSITE" id="PS51819">
    <property type="entry name" value="VOC"/>
    <property type="match status" value="1"/>
</dbReference>
<feature type="domain" description="VOC" evidence="1">
    <location>
        <begin position="3"/>
        <end position="120"/>
    </location>
</feature>
<dbReference type="Proteomes" id="UP000037405">
    <property type="component" value="Unassembled WGS sequence"/>
</dbReference>
<evidence type="ECO:0000259" key="1">
    <source>
        <dbReference type="PROSITE" id="PS51819"/>
    </source>
</evidence>
<dbReference type="InterPro" id="IPR004360">
    <property type="entry name" value="Glyas_Fos-R_dOase_dom"/>
</dbReference>
<keyword evidence="3" id="KW-1185">Reference proteome</keyword>
<evidence type="ECO:0000313" key="3">
    <source>
        <dbReference type="Proteomes" id="UP000037405"/>
    </source>
</evidence>
<dbReference type="SUPFAM" id="SSF54593">
    <property type="entry name" value="Glyoxalase/Bleomycin resistance protein/Dihydroxybiphenyl dioxygenase"/>
    <property type="match status" value="1"/>
</dbReference>
<gene>
    <name evidence="2" type="ORF">AF331_11115</name>
</gene>
<dbReference type="InterPro" id="IPR037523">
    <property type="entry name" value="VOC_core"/>
</dbReference>
<comment type="caution">
    <text evidence="2">The sequence shown here is derived from an EMBL/GenBank/DDBJ whole genome shotgun (WGS) entry which is preliminary data.</text>
</comment>
<organism evidence="2 3">
    <name type="scientific">Rossellomorea marisflavi</name>
    <dbReference type="NCBI Taxonomy" id="189381"/>
    <lineage>
        <taxon>Bacteria</taxon>
        <taxon>Bacillati</taxon>
        <taxon>Bacillota</taxon>
        <taxon>Bacilli</taxon>
        <taxon>Bacillales</taxon>
        <taxon>Bacillaceae</taxon>
        <taxon>Rossellomorea</taxon>
    </lineage>
</organism>
<proteinExistence type="predicted"/>
<dbReference type="OrthoDB" id="2184229at2"/>
<dbReference type="RefSeq" id="WP_053428185.1">
    <property type="nucleotide sequence ID" value="NZ_JAUKEH010000002.1"/>
</dbReference>
<sequence>MFRVGSIFIPVTDLERSMAWYEEHLGVKKIDEWEDGVGYCLPDGLTQLALVKVESRQETEFTIKGDRKNAYFNFLTENIEATHEGFRRHGVTVTAIEDFGGMKAFDFNDPDGNPFSIVDEVTGTPFHSEEVRKLQGKS</sequence>
<dbReference type="InterPro" id="IPR029068">
    <property type="entry name" value="Glyas_Bleomycin-R_OHBP_Dase"/>
</dbReference>
<protein>
    <submittedName>
        <fullName evidence="2">Glyoxalase</fullName>
    </submittedName>
</protein>
<evidence type="ECO:0000313" key="2">
    <source>
        <dbReference type="EMBL" id="KON84590.1"/>
    </source>
</evidence>
<name>A0A0M0G432_9BACI</name>
<dbReference type="Pfam" id="PF00903">
    <property type="entry name" value="Glyoxalase"/>
    <property type="match status" value="1"/>
</dbReference>
<accession>A0A0M0G432</accession>
<dbReference type="AlphaFoldDB" id="A0A0M0G432"/>
<dbReference type="Gene3D" id="3.10.180.10">
    <property type="entry name" value="2,3-Dihydroxybiphenyl 1,2-Dioxygenase, domain 1"/>
    <property type="match status" value="1"/>
</dbReference>